<dbReference type="Pfam" id="PF01411">
    <property type="entry name" value="tRNA-synt_2c"/>
    <property type="match status" value="1"/>
</dbReference>
<name>A0A086CI60_9CHRO</name>
<comment type="similarity">
    <text evidence="1 13">Belongs to the class-II aminoacyl-tRNA synthetase family.</text>
</comment>
<keyword evidence="5 13" id="KW-0547">Nucleotide-binding</keyword>
<dbReference type="EC" id="6.1.1.7" evidence="13"/>
<dbReference type="Gene3D" id="2.40.30.130">
    <property type="match status" value="1"/>
</dbReference>
<dbReference type="AlphaFoldDB" id="A0A086CI60"/>
<dbReference type="Gene3D" id="6.10.250.550">
    <property type="match status" value="1"/>
</dbReference>
<keyword evidence="3 13" id="KW-0436">Ligase</keyword>
<keyword evidence="4 13" id="KW-0479">Metal-binding</keyword>
<evidence type="ECO:0000256" key="10">
    <source>
        <dbReference type="ARBA" id="ARBA00023146"/>
    </source>
</evidence>
<dbReference type="PRINTS" id="PR00980">
    <property type="entry name" value="TRNASYNTHALA"/>
</dbReference>
<dbReference type="Gene3D" id="3.30.54.20">
    <property type="match status" value="1"/>
</dbReference>
<evidence type="ECO:0000256" key="4">
    <source>
        <dbReference type="ARBA" id="ARBA00022723"/>
    </source>
</evidence>
<evidence type="ECO:0000256" key="3">
    <source>
        <dbReference type="ARBA" id="ARBA00022598"/>
    </source>
</evidence>
<dbReference type="InterPro" id="IPR002318">
    <property type="entry name" value="Ala-tRNA-lgiase_IIc"/>
</dbReference>
<keyword evidence="9 13" id="KW-0648">Protein biosynthesis</keyword>
<feature type="binding site" evidence="13">
    <location>
        <position position="564"/>
    </location>
    <ligand>
        <name>Zn(2+)</name>
        <dbReference type="ChEBI" id="CHEBI:29105"/>
    </ligand>
</feature>
<proteinExistence type="inferred from homology"/>
<dbReference type="GO" id="GO:0006419">
    <property type="term" value="P:alanyl-tRNA aminoacylation"/>
    <property type="evidence" value="ECO:0007669"/>
    <property type="project" value="UniProtKB-UniRule"/>
</dbReference>
<feature type="binding site" evidence="13">
    <location>
        <position position="568"/>
    </location>
    <ligand>
        <name>Zn(2+)</name>
        <dbReference type="ChEBI" id="CHEBI:29105"/>
    </ligand>
</feature>
<dbReference type="PANTHER" id="PTHR11777">
    <property type="entry name" value="ALANYL-TRNA SYNTHETASE"/>
    <property type="match status" value="1"/>
</dbReference>
<dbReference type="GO" id="GO:0005524">
    <property type="term" value="F:ATP binding"/>
    <property type="evidence" value="ECO:0007669"/>
    <property type="project" value="UniProtKB-UniRule"/>
</dbReference>
<accession>A0A086CI60</accession>
<feature type="domain" description="Alanyl-transfer RNA synthetases family profile" evidence="15">
    <location>
        <begin position="8"/>
        <end position="709"/>
    </location>
</feature>
<dbReference type="HAMAP" id="MF_00036_B">
    <property type="entry name" value="Ala_tRNA_synth_B"/>
    <property type="match status" value="1"/>
</dbReference>
<keyword evidence="13" id="KW-0963">Cytoplasm</keyword>
<evidence type="ECO:0000313" key="17">
    <source>
        <dbReference type="Proteomes" id="UP000028922"/>
    </source>
</evidence>
<evidence type="ECO:0000256" key="11">
    <source>
        <dbReference type="ARBA" id="ARBA00024779"/>
    </source>
</evidence>
<evidence type="ECO:0000313" key="16">
    <source>
        <dbReference type="EMBL" id="KFF41874.1"/>
    </source>
</evidence>
<dbReference type="eggNOG" id="COG0013">
    <property type="taxonomic scope" value="Bacteria"/>
</dbReference>
<dbReference type="InterPro" id="IPR023033">
    <property type="entry name" value="Ala_tRNA_ligase_euk/bac"/>
</dbReference>
<evidence type="ECO:0000259" key="15">
    <source>
        <dbReference type="PROSITE" id="PS50860"/>
    </source>
</evidence>
<dbReference type="GO" id="GO:0004813">
    <property type="term" value="F:alanine-tRNA ligase activity"/>
    <property type="evidence" value="ECO:0007669"/>
    <property type="project" value="UniProtKB-UniRule"/>
</dbReference>
<dbReference type="PATRIC" id="fig|1527444.3.peg.244"/>
<evidence type="ECO:0000256" key="12">
    <source>
        <dbReference type="ARBA" id="ARBA00048300"/>
    </source>
</evidence>
<dbReference type="Proteomes" id="UP000028922">
    <property type="component" value="Unassembled WGS sequence"/>
</dbReference>
<evidence type="ECO:0000256" key="5">
    <source>
        <dbReference type="ARBA" id="ARBA00022741"/>
    </source>
</evidence>
<comment type="subcellular location">
    <subcellularLocation>
        <location evidence="13">Cytoplasm</location>
    </subcellularLocation>
</comment>
<dbReference type="PANTHER" id="PTHR11777:SF9">
    <property type="entry name" value="ALANINE--TRNA LIGASE, CYTOPLASMIC"/>
    <property type="match status" value="1"/>
</dbReference>
<keyword evidence="10 13" id="KW-0030">Aminoacyl-tRNA synthetase</keyword>
<evidence type="ECO:0000256" key="13">
    <source>
        <dbReference type="HAMAP-Rule" id="MF_00036"/>
    </source>
</evidence>
<dbReference type="InterPro" id="IPR045864">
    <property type="entry name" value="aa-tRNA-synth_II/BPL/LPL"/>
</dbReference>
<dbReference type="Pfam" id="PF07973">
    <property type="entry name" value="tRNA_SAD"/>
    <property type="match status" value="1"/>
</dbReference>
<keyword evidence="6 13" id="KW-0862">Zinc</keyword>
<reference evidence="16 17" key="1">
    <citation type="submission" date="2014-08" db="EMBL/GenBank/DDBJ databases">
        <title>Comparative genomics reveals surprising divergence of two closely related strains of uncultivated UCYN-A cyanobacteria.</title>
        <authorList>
            <person name="Bombar D."/>
            <person name="Heller P."/>
            <person name="Sanchez-Baracaldo P."/>
            <person name="Carter B.J."/>
            <person name="Zert J.P."/>
        </authorList>
    </citation>
    <scope>NUCLEOTIDE SEQUENCE [LARGE SCALE GENOMIC DNA]</scope>
</reference>
<dbReference type="InterPro" id="IPR012947">
    <property type="entry name" value="tRNA_SAD"/>
</dbReference>
<dbReference type="Gene3D" id="3.30.980.10">
    <property type="entry name" value="Threonyl-trna Synthetase, Chain A, domain 2"/>
    <property type="match status" value="1"/>
</dbReference>
<evidence type="ECO:0000256" key="2">
    <source>
        <dbReference type="ARBA" id="ARBA00022555"/>
    </source>
</evidence>
<dbReference type="GO" id="GO:0005829">
    <property type="term" value="C:cytosol"/>
    <property type="evidence" value="ECO:0007669"/>
    <property type="project" value="TreeGrafter"/>
</dbReference>
<feature type="binding site" evidence="13">
    <location>
        <position position="670"/>
    </location>
    <ligand>
        <name>Zn(2+)</name>
        <dbReference type="ChEBI" id="CHEBI:29105"/>
    </ligand>
</feature>
<dbReference type="STRING" id="1527444.ucyna2_00253"/>
<dbReference type="PROSITE" id="PS50860">
    <property type="entry name" value="AA_TRNA_LIGASE_II_ALA"/>
    <property type="match status" value="1"/>
</dbReference>
<keyword evidence="2 13" id="KW-0820">tRNA-binding</keyword>
<dbReference type="GO" id="GO:0000049">
    <property type="term" value="F:tRNA binding"/>
    <property type="evidence" value="ECO:0007669"/>
    <property type="project" value="UniProtKB-KW"/>
</dbReference>
<evidence type="ECO:0000256" key="14">
    <source>
        <dbReference type="SAM" id="Coils"/>
    </source>
</evidence>
<dbReference type="GO" id="GO:0008270">
    <property type="term" value="F:zinc ion binding"/>
    <property type="evidence" value="ECO:0007669"/>
    <property type="project" value="UniProtKB-UniRule"/>
</dbReference>
<dbReference type="Gene3D" id="3.30.930.10">
    <property type="entry name" value="Bira Bifunctional Protein, Domain 2"/>
    <property type="match status" value="1"/>
</dbReference>
<dbReference type="GO" id="GO:0002161">
    <property type="term" value="F:aminoacyl-tRNA deacylase activity"/>
    <property type="evidence" value="ECO:0007669"/>
    <property type="project" value="TreeGrafter"/>
</dbReference>
<comment type="cofactor">
    <cofactor evidence="13">
        <name>Zn(2+)</name>
        <dbReference type="ChEBI" id="CHEBI:29105"/>
    </cofactor>
    <text evidence="13">Binds 1 zinc ion per subunit.</text>
</comment>
<dbReference type="EMBL" id="JPSP01000002">
    <property type="protein sequence ID" value="KFF41874.1"/>
    <property type="molecule type" value="Genomic_DNA"/>
</dbReference>
<evidence type="ECO:0000256" key="9">
    <source>
        <dbReference type="ARBA" id="ARBA00022917"/>
    </source>
</evidence>
<dbReference type="InterPro" id="IPR018165">
    <property type="entry name" value="Ala-tRNA-synth_IIc_core"/>
</dbReference>
<dbReference type="InterPro" id="IPR018164">
    <property type="entry name" value="Ala-tRNA-synth_IIc_N"/>
</dbReference>
<dbReference type="InterPro" id="IPR003156">
    <property type="entry name" value="DHHA1_dom"/>
</dbReference>
<gene>
    <name evidence="13" type="primary">alaS</name>
    <name evidence="16" type="ORF">ucyna2_00253</name>
</gene>
<feature type="coiled-coil region" evidence="14">
    <location>
        <begin position="732"/>
        <end position="759"/>
    </location>
</feature>
<dbReference type="SMART" id="SM00863">
    <property type="entry name" value="tRNA_SAD"/>
    <property type="match status" value="1"/>
</dbReference>
<evidence type="ECO:0000256" key="7">
    <source>
        <dbReference type="ARBA" id="ARBA00022840"/>
    </source>
</evidence>
<dbReference type="SUPFAM" id="SSF50447">
    <property type="entry name" value="Translation proteins"/>
    <property type="match status" value="1"/>
</dbReference>
<dbReference type="FunFam" id="3.30.930.10:FF:000004">
    <property type="entry name" value="Alanine--tRNA ligase"/>
    <property type="match status" value="1"/>
</dbReference>
<dbReference type="InterPro" id="IPR009000">
    <property type="entry name" value="Transl_B-barrel_sf"/>
</dbReference>
<keyword evidence="7 13" id="KW-0067">ATP-binding</keyword>
<keyword evidence="14" id="KW-0175">Coiled coil</keyword>
<dbReference type="FunFam" id="3.10.310.40:FF:000001">
    <property type="entry name" value="Alanine--tRNA ligase"/>
    <property type="match status" value="1"/>
</dbReference>
<dbReference type="Gene3D" id="3.10.310.40">
    <property type="match status" value="1"/>
</dbReference>
<comment type="domain">
    <text evidence="13">Consists of three domains; the N-terminal catalytic domain, the editing domain and the C-terminal C-Ala domain. The editing domain removes incorrectly charged amino acids, while the C-Ala domain, along with tRNA(Ala), serves as a bridge to cooperatively bring together the editing and aminoacylation centers thus stimulating deacylation of misacylated tRNAs.</text>
</comment>
<comment type="caution">
    <text evidence="16">The sequence shown here is derived from an EMBL/GenBank/DDBJ whole genome shotgun (WGS) entry which is preliminary data.</text>
</comment>
<dbReference type="InterPro" id="IPR018163">
    <property type="entry name" value="Thr/Ala-tRNA-synth_IIc_edit"/>
</dbReference>
<comment type="catalytic activity">
    <reaction evidence="12 13">
        <text>tRNA(Ala) + L-alanine + ATP = L-alanyl-tRNA(Ala) + AMP + diphosphate</text>
        <dbReference type="Rhea" id="RHEA:12540"/>
        <dbReference type="Rhea" id="RHEA-COMP:9657"/>
        <dbReference type="Rhea" id="RHEA-COMP:9923"/>
        <dbReference type="ChEBI" id="CHEBI:30616"/>
        <dbReference type="ChEBI" id="CHEBI:33019"/>
        <dbReference type="ChEBI" id="CHEBI:57972"/>
        <dbReference type="ChEBI" id="CHEBI:78442"/>
        <dbReference type="ChEBI" id="CHEBI:78497"/>
        <dbReference type="ChEBI" id="CHEBI:456215"/>
        <dbReference type="EC" id="6.1.1.7"/>
    </reaction>
</comment>
<dbReference type="FunFam" id="3.30.54.20:FF:000001">
    <property type="entry name" value="Alanine--tRNA ligase"/>
    <property type="match status" value="1"/>
</dbReference>
<dbReference type="NCBIfam" id="TIGR00344">
    <property type="entry name" value="alaS"/>
    <property type="match status" value="1"/>
</dbReference>
<sequence length="880" mass="98991">MITPPPFLTGNQIRHKFLQFYKGKKHQILPSASLIPTDPTVLLTIAGMLPFKPIFLGQELSRFSRVTTSQKCIRTNDIDNVGYTARHHTFFEMLGNFSFGDYFKEQAIKWAWELSTEIFLLPSQNIIVSVFENDDEAFDIWENIIGISKQRIIRMGEKDNFWKAGETGPCGPCSELYYDFYPELGEQNLDLENDSRFIEFYNLVFMEYNRNDNGDLLPLEQKNIDTGMGLERMAQILQRVPNNYETDLIFPIIKSISNIITTDYAEAEEKVKRSLKIIGDHTRAVVHMISDGVVASNTDRGYVLRRLIRRIIRHGRLIGIEGKFINEIAQTAIQTSGEFYPEIKEKAIFINKELEREEDIFLKTLERGEKLLSEIILKLEKSSQISGLDAFTLYDTYGFPLELTQEIAEESQLKVNVNEFYKQMKIQQCRSKAAHETVNLSVQYGVNKLINNIAATKFLGYSDLSSFSVIKKVLVNQKVVPKAEKGDDIKIVLDQSPFYAESGGQVSDHGHLVGQNSFIRINDVQKESGIFIHSGKVEEGCIFADEVVNAVVNNDYRHQVKLNHTSTHLLQAALKKILGDSITQAGSLVTFDRLRFDFQHSCQITPEQIEKVENTINSWISEKHTVKVENMPLKVAKEKGAIAMFGEKYGAEVRVINIPEVSMELCGGTHVENIAEIGLFKIISQSGISSGVKRIEAITGPTVLNHLKERENIVKNLCDHLKTKPEEIQNRITSLQIELKDTQKQLEIIQQELAVIKSDKLLDMAELLDNNLKIIVSNVGNMDTKALQKSAERLQHKIGEGAVVLGSTLPGNKVSLVAAFSKKIYKDKNILAGQFIGEIAQICEGGGGGRPNLAQAGGKNPGKLEEALLTAKNKLIQLLK</sequence>
<dbReference type="SUPFAM" id="SSF55681">
    <property type="entry name" value="Class II aaRS and biotin synthetases"/>
    <property type="match status" value="1"/>
</dbReference>
<dbReference type="Pfam" id="PF02272">
    <property type="entry name" value="DHHA1"/>
    <property type="match status" value="1"/>
</dbReference>
<dbReference type="InterPro" id="IPR050058">
    <property type="entry name" value="Ala-tRNA_ligase"/>
</dbReference>
<comment type="function">
    <text evidence="11 13">Catalyzes the attachment of alanine to tRNA(Ala) in a two-step reaction: alanine is first activated by ATP to form Ala-AMP and then transferred to the acceptor end of tRNA(Ala). Also edits incorrectly charged Ser-tRNA(Ala) and Gly-tRNA(Ala) via its editing domain.</text>
</comment>
<keyword evidence="8 13" id="KW-0694">RNA-binding</keyword>
<organism evidence="16 17">
    <name type="scientific">Candidatus Atelocyanobacterium thalassa isolate SIO64986</name>
    <dbReference type="NCBI Taxonomy" id="1527444"/>
    <lineage>
        <taxon>Bacteria</taxon>
        <taxon>Bacillati</taxon>
        <taxon>Cyanobacteriota</taxon>
        <taxon>Cyanophyceae</taxon>
        <taxon>Oscillatoriophycideae</taxon>
        <taxon>Chroococcales</taxon>
        <taxon>Aphanothecaceae</taxon>
        <taxon>Candidatus Atelocyanobacterium</taxon>
        <taxon>Candidatus Atelocyanobacterium thalassae</taxon>
    </lineage>
</organism>
<protein>
    <recommendedName>
        <fullName evidence="13">Alanine--tRNA ligase</fullName>
        <ecNumber evidence="13">6.1.1.7</ecNumber>
    </recommendedName>
    <alternativeName>
        <fullName evidence="13">Alanyl-tRNA synthetase</fullName>
        <shortName evidence="13">AlaRS</shortName>
    </alternativeName>
</protein>
<evidence type="ECO:0000256" key="1">
    <source>
        <dbReference type="ARBA" id="ARBA00008226"/>
    </source>
</evidence>
<dbReference type="InterPro" id="IPR018162">
    <property type="entry name" value="Ala-tRNA-ligase_IIc_anticod-bd"/>
</dbReference>
<dbReference type="FunFam" id="3.30.980.10:FF:000004">
    <property type="entry name" value="Alanine--tRNA ligase, cytoplasmic"/>
    <property type="match status" value="1"/>
</dbReference>
<dbReference type="SUPFAM" id="SSF55186">
    <property type="entry name" value="ThrRS/AlaRS common domain"/>
    <property type="match status" value="1"/>
</dbReference>
<feature type="binding site" evidence="13">
    <location>
        <position position="666"/>
    </location>
    <ligand>
        <name>Zn(2+)</name>
        <dbReference type="ChEBI" id="CHEBI:29105"/>
    </ligand>
</feature>
<dbReference type="SUPFAM" id="SSF101353">
    <property type="entry name" value="Putative anticodon-binding domain of alanyl-tRNA synthetase (AlaRS)"/>
    <property type="match status" value="1"/>
</dbReference>
<evidence type="ECO:0000256" key="8">
    <source>
        <dbReference type="ARBA" id="ARBA00022884"/>
    </source>
</evidence>
<evidence type="ECO:0000256" key="6">
    <source>
        <dbReference type="ARBA" id="ARBA00022833"/>
    </source>
</evidence>
<dbReference type="CDD" id="cd00673">
    <property type="entry name" value="AlaRS_core"/>
    <property type="match status" value="1"/>
</dbReference>